<reference evidence="1 2" key="1">
    <citation type="journal article" date="2022" name="Nat. Genet.">
        <title>Improved pea reference genome and pan-genome highlight genomic features and evolutionary characteristics.</title>
        <authorList>
            <person name="Yang T."/>
            <person name="Liu R."/>
            <person name="Luo Y."/>
            <person name="Hu S."/>
            <person name="Wang D."/>
            <person name="Wang C."/>
            <person name="Pandey M.K."/>
            <person name="Ge S."/>
            <person name="Xu Q."/>
            <person name="Li N."/>
            <person name="Li G."/>
            <person name="Huang Y."/>
            <person name="Saxena R.K."/>
            <person name="Ji Y."/>
            <person name="Li M."/>
            <person name="Yan X."/>
            <person name="He Y."/>
            <person name="Liu Y."/>
            <person name="Wang X."/>
            <person name="Xiang C."/>
            <person name="Varshney R.K."/>
            <person name="Ding H."/>
            <person name="Gao S."/>
            <person name="Zong X."/>
        </authorList>
    </citation>
    <scope>NUCLEOTIDE SEQUENCE [LARGE SCALE GENOMIC DNA]</scope>
    <source>
        <strain evidence="1 2">cv. Zhongwan 6</strain>
    </source>
</reference>
<name>A0A9D4YKA1_PEA</name>
<evidence type="ECO:0000313" key="1">
    <source>
        <dbReference type="EMBL" id="KAI5438061.1"/>
    </source>
</evidence>
<protein>
    <recommendedName>
        <fullName evidence="3">DUF4283 domain-containing protein</fullName>
    </recommendedName>
</protein>
<comment type="caution">
    <text evidence="1">The sequence shown here is derived from an EMBL/GenBank/DDBJ whole genome shotgun (WGS) entry which is preliminary data.</text>
</comment>
<dbReference type="PANTHER" id="PTHR34427:SF5">
    <property type="entry name" value="DUF4283 DOMAIN-CONTAINING PROTEIN"/>
    <property type="match status" value="1"/>
</dbReference>
<evidence type="ECO:0000313" key="2">
    <source>
        <dbReference type="Proteomes" id="UP001058974"/>
    </source>
</evidence>
<dbReference type="PANTHER" id="PTHR34427">
    <property type="entry name" value="DUF4283 DOMAIN PROTEIN"/>
    <property type="match status" value="1"/>
</dbReference>
<dbReference type="Gramene" id="Psat02G0397600-T1">
    <property type="protein sequence ID" value="KAI5438061.1"/>
    <property type="gene ID" value="KIW84_023976"/>
</dbReference>
<proteinExistence type="predicted"/>
<dbReference type="Proteomes" id="UP001058974">
    <property type="component" value="Chromosome 2"/>
</dbReference>
<sequence length="314" mass="36620">MNNEEVAGCRHGFQSGKRGCKPTMSIKTYAQALGNKKYSVELKFNMKKEDMVRFEKAFVGVVEKLGSTYNMQDALYAEGYFWIKATPLGTNLCLLEENDDIDNEKLMCISCYGLPCHVWCHKFFKFISVTVGEFICCDEETEKHKNLDVARFLIKTKYSLNLNETFNVDVNNRIYRVKLVEDMHGPKRILVPNIDSRMSESEDVDRRRTTTRGVKLKRKKMVDGGVAHVLKEKFKLLRERLRWWNKNVFGWVDLKIEERVNTLNDTEVGMERDSGKVLVTDLLKRNVVQEDIWNNLHLKESMLKKVKIKMGEGW</sequence>
<gene>
    <name evidence="1" type="ORF">KIW84_023976</name>
</gene>
<dbReference type="EMBL" id="JAMSHJ010000002">
    <property type="protein sequence ID" value="KAI5438061.1"/>
    <property type="molecule type" value="Genomic_DNA"/>
</dbReference>
<evidence type="ECO:0008006" key="3">
    <source>
        <dbReference type="Google" id="ProtNLM"/>
    </source>
</evidence>
<organism evidence="1 2">
    <name type="scientific">Pisum sativum</name>
    <name type="common">Garden pea</name>
    <name type="synonym">Lathyrus oleraceus</name>
    <dbReference type="NCBI Taxonomy" id="3888"/>
    <lineage>
        <taxon>Eukaryota</taxon>
        <taxon>Viridiplantae</taxon>
        <taxon>Streptophyta</taxon>
        <taxon>Embryophyta</taxon>
        <taxon>Tracheophyta</taxon>
        <taxon>Spermatophyta</taxon>
        <taxon>Magnoliopsida</taxon>
        <taxon>eudicotyledons</taxon>
        <taxon>Gunneridae</taxon>
        <taxon>Pentapetalae</taxon>
        <taxon>rosids</taxon>
        <taxon>fabids</taxon>
        <taxon>Fabales</taxon>
        <taxon>Fabaceae</taxon>
        <taxon>Papilionoideae</taxon>
        <taxon>50 kb inversion clade</taxon>
        <taxon>NPAAA clade</taxon>
        <taxon>Hologalegina</taxon>
        <taxon>IRL clade</taxon>
        <taxon>Fabeae</taxon>
        <taxon>Lathyrus</taxon>
    </lineage>
</organism>
<accession>A0A9D4YKA1</accession>
<dbReference type="AlphaFoldDB" id="A0A9D4YKA1"/>
<keyword evidence="2" id="KW-1185">Reference proteome</keyword>